<sequence length="2521" mass="266170">MARYLAAVPERLGWGVPGDRYALLQAQVTDLGNTTLFTALTTGGTVYVPDEDLVADAVGLAGYLREYEIDHVKAVPSQVAALASAGVEGVLPRRSLVLGGEAIPDELAARLLAAAEGRRVFNHYGPTETTIGVAATEFDGTIGTPLAGTRLFVLDERLRPVPVGVSGELYVAGEQVARGYNVAVLTAQRFVACPWDVGRRMYRTGDRVRWTVDGRLVFGGRADEQVKIRGYRVEPGEVQGVLSGLPGVVQAVVVAQVDVAGQTRLVAYVVPADADVDPAALRALLAKRLPDYLVPSVVVLLDAIPLASNGKLDRAALPAPSHEQSYGRAPASPQEEILCAAFAEVLGVESVGVDDDFFELGGHSLLATRLVSRVRVLLGVEVEIRALFESSSPAGLAGRLREAGVARPAVSVRMRPQRLPLSFAQRRLWFIGQLEGPSPTYNSPVVLRLSGGLDRDALGAALRDVLVRHEALRTVFPSFDGEPYQHVIPADQLDWQLIVTEETPGTLPGAVTAGAGYAFDLSVEVPVRAWLFVVGPDEFVLVLVVHHIAGDGWSMGPLARDLSEAYAARLRGQAPGWVPLPVQYADYSLWQRDLLGDEGDPESVLSRQVAYWREALAGSPEELVLPVDRLRPVVASHRGFSAPLRVSAGLHARLREVARAEGVTVFMVFHAVLAVTLSRLGAGVDVPIGSAVAGRSDEALDDLVGCFVNTLVVRTDLSGDPSFVDVLARVRRAGLGAFAHQDVPFERLVEELAPVRSLARQPLFQVVLTMHDIAEASLRLPGVQVELSPSARPAAKFDLDIMAGETFDADGTPSGVHGTVTVAADLFDAEAAEAFATRLVRVLDVVLADPGVRLSTVDLLDADERERVVHTFNEVSSGASVVSVLEGFGRWVGESPGALAVGGVSYVELDERAGRLASVLRAEGVVAESVVGLCLPRGLDMVVAILAVWKAGGAYLPIDSSLPADRVAFLLGDSRPVVTVSTERIVEDLPVGRHRMLVVDDALTRMRLAAAEPVRDALSLPDQAAYVIYTSGSTGRPKGVTVTHGNLARYLAAVPERLGWGVPGDRYALLQAQVTDLGNTTLFTALTTGGTVYVPDEDLVADAVGLAGYLREYEIDHVKAVPSQVAALASAGVEGVLPRRSLVLGGEAIPDELAARLLAAAEGRRVFNHYGPTETTIGVAATEFDGTIGTPLAGTRLFVLDERLRPVPVGVSGELYVAGEQVARGYNVAVLTAQRFVACPWDVGRRMYRTGDRVRWTVDGRLVFGGRADEQVKIRGYRVEPGEVQGVLSGLPGVVQAVVVAQVDVAGQTRLVAYVVPADADVDPAALRALLAKRLPDYLVPSVVVLLDAIPLASNGKLDRAALPAPSHEQSYGRAPASPQEEILCAAFAEVLGVESVGVDDDFFELGGHSLLAVALVEWLRRRGVSVSVRGLFQSPTPARLAELTGPPVVVVPPNLIPVGAERITAEMVPLAGLTDEQLAVVVDQVPGAAANVADIYPLAPLQEGIFFHHLMASASGRDVYVLPIALGFDSRTRLDAFLDALRQVIARHDIYRTAIVWEGLPEPVQVVVREAALPVERVTLGGSGDAVTQLVAMGGGWIELGTAPLMRVHVAADPGSGRWLAVLRIHQLVRDHTTQEGLLRELGAILGATGSALPEPVPFREFVAQARLGVPREEHERYFARLLGDVSATTAPYGLLEAHGDGRDAVRAQAMLGDDLAAGVREAARTLGVSAATIFHLAWARVLAAIEGRADVVFGTVLFGRMNAGSGADRALGPFINTLPVRVRVDGTKVGTALLELRDQLAELLAHEHAPLSLAQRASGVPGGTPLFTSIFNYRHNQAAARAATGLDGVTALLSRERTNYPVGVAVDDLGAGFRLTVDVVPPVEAKDVCELLLTCVSGLVTALRADAGGALAAVEVLDGARRKQALGAGPVPRPAGTTAVALIEAQVARTPDAVAVLGDGVRMTYRELDERANRLAHLLLGRGVGAESVVGLCLPRGVDVVTAMVAVWKAGGAYLPLDPQYPVKRLADMVADTGVRVVVGTGSSADVLAGPGVQVLRPDDEDLADQPATAPHMPSLPLQVAYVIHTSGSTGRAKGVAVTHAGLAALVAEQADRFALGSGSRMLQFSSPSFDAALAETLVTLACGAALVVANADQLLPGPALTRLVTEHGVTHATLPPAVLAAADPSDLAPITTVGSVGAALTAPILGRWAPGRRFLNGYGPTETTVCVTLSAPLSPGDQPVLGAPFRNSRVYVLDAGLRPVPDGGAGELYIAGTGLARGYAGRPGLTAQRFVACPWDPGERMYRTGDRVRRTTDGQLVFTGRDDDQVKVRGFRVEPGEIEAVLLEQPGVREAAVIAREDRLLAYYAGDGTAESLRDAAASRLPAHLVPSAFTLLDTLPLTLSGKLDRAALPAPDITGETGPGRAPVTATEKAMCAAFAQVLGLTSVRVDDSFFTLGGHSLLATRLVSRVRAELGRELPIQEVFATPTPAALAAVLDAQGDHRPDVRPALRPRRKQEESR</sequence>
<dbReference type="GO" id="GO:0008610">
    <property type="term" value="P:lipid biosynthetic process"/>
    <property type="evidence" value="ECO:0007669"/>
    <property type="project" value="UniProtKB-ARBA"/>
</dbReference>
<dbReference type="PANTHER" id="PTHR45527:SF1">
    <property type="entry name" value="FATTY ACID SYNTHASE"/>
    <property type="match status" value="1"/>
</dbReference>
<dbReference type="GO" id="GO:0005737">
    <property type="term" value="C:cytoplasm"/>
    <property type="evidence" value="ECO:0007669"/>
    <property type="project" value="TreeGrafter"/>
</dbReference>
<evidence type="ECO:0000256" key="1">
    <source>
        <dbReference type="ARBA" id="ARBA00001957"/>
    </source>
</evidence>
<dbReference type="SMART" id="SM00823">
    <property type="entry name" value="PKS_PP"/>
    <property type="match status" value="3"/>
</dbReference>
<dbReference type="PROSITE" id="PS00012">
    <property type="entry name" value="PHOSPHOPANTETHEINE"/>
    <property type="match status" value="3"/>
</dbReference>
<keyword evidence="3" id="KW-0597">Phosphoprotein</keyword>
<feature type="domain" description="Polyketide synthase-like phosphopantetheine-binding" evidence="5">
    <location>
        <begin position="2432"/>
        <end position="2501"/>
    </location>
</feature>
<evidence type="ECO:0000313" key="6">
    <source>
        <dbReference type="EMBL" id="BCJ69495.1"/>
    </source>
</evidence>
<dbReference type="CDD" id="cd19540">
    <property type="entry name" value="LCL_NRPS-like"/>
    <property type="match status" value="1"/>
</dbReference>
<proteinExistence type="predicted"/>
<accession>A0A810NDY4</accession>
<dbReference type="PROSITE" id="PS00455">
    <property type="entry name" value="AMP_BINDING"/>
    <property type="match status" value="2"/>
</dbReference>
<dbReference type="SUPFAM" id="SSF47336">
    <property type="entry name" value="ACP-like"/>
    <property type="match status" value="3"/>
</dbReference>
<dbReference type="InterPro" id="IPR010071">
    <property type="entry name" value="AA_adenyl_dom"/>
</dbReference>
<dbReference type="KEGG" id="pry:Prubr_65160"/>
<dbReference type="Gene3D" id="1.10.1200.10">
    <property type="entry name" value="ACP-like"/>
    <property type="match status" value="1"/>
</dbReference>
<dbReference type="Gene3D" id="2.30.38.10">
    <property type="entry name" value="Luciferase, Domain 3"/>
    <property type="match status" value="2"/>
</dbReference>
<dbReference type="InterPro" id="IPR029058">
    <property type="entry name" value="AB_hydrolase_fold"/>
</dbReference>
<dbReference type="CDD" id="cd19544">
    <property type="entry name" value="E-C_NRPS"/>
    <property type="match status" value="1"/>
</dbReference>
<dbReference type="InterPro" id="IPR025110">
    <property type="entry name" value="AMP-bd_C"/>
</dbReference>
<dbReference type="GO" id="GO:0044550">
    <property type="term" value="P:secondary metabolite biosynthetic process"/>
    <property type="evidence" value="ECO:0007669"/>
    <property type="project" value="UniProtKB-ARBA"/>
</dbReference>
<dbReference type="Gene3D" id="3.30.300.30">
    <property type="match status" value="3"/>
</dbReference>
<evidence type="ECO:0000256" key="3">
    <source>
        <dbReference type="ARBA" id="ARBA00022553"/>
    </source>
</evidence>
<dbReference type="GO" id="GO:0003824">
    <property type="term" value="F:catalytic activity"/>
    <property type="evidence" value="ECO:0007669"/>
    <property type="project" value="InterPro"/>
</dbReference>
<feature type="region of interest" description="Disordered" evidence="4">
    <location>
        <begin position="2500"/>
        <end position="2521"/>
    </location>
</feature>
<dbReference type="InterPro" id="IPR036736">
    <property type="entry name" value="ACP-like_sf"/>
</dbReference>
<dbReference type="FunFam" id="3.30.300.30:FF:000010">
    <property type="entry name" value="Enterobactin synthetase component F"/>
    <property type="match status" value="2"/>
</dbReference>
<dbReference type="Pfam" id="PF00501">
    <property type="entry name" value="AMP-binding"/>
    <property type="match status" value="3"/>
</dbReference>
<dbReference type="PANTHER" id="PTHR45527">
    <property type="entry name" value="NONRIBOSOMAL PEPTIDE SYNTHETASE"/>
    <property type="match status" value="1"/>
</dbReference>
<dbReference type="GO" id="GO:0031177">
    <property type="term" value="F:phosphopantetheine binding"/>
    <property type="evidence" value="ECO:0007669"/>
    <property type="project" value="InterPro"/>
</dbReference>
<dbReference type="GO" id="GO:0072330">
    <property type="term" value="P:monocarboxylic acid biosynthetic process"/>
    <property type="evidence" value="ECO:0007669"/>
    <property type="project" value="UniProtKB-ARBA"/>
</dbReference>
<dbReference type="Gene3D" id="3.30.559.10">
    <property type="entry name" value="Chloramphenicol acetyltransferase-like domain"/>
    <property type="match status" value="2"/>
</dbReference>
<gene>
    <name evidence="6" type="ORF">Prubr_65160</name>
</gene>
<feature type="domain" description="Polyketide synthase-like phosphopantetheine-binding" evidence="5">
    <location>
        <begin position="1381"/>
        <end position="1449"/>
    </location>
</feature>
<dbReference type="SUPFAM" id="SSF56801">
    <property type="entry name" value="Acetyl-CoA synthetase-like"/>
    <property type="match status" value="3"/>
</dbReference>
<dbReference type="NCBIfam" id="NF003417">
    <property type="entry name" value="PRK04813.1"/>
    <property type="match status" value="3"/>
</dbReference>
<dbReference type="InterPro" id="IPR006162">
    <property type="entry name" value="Ppantetheine_attach_site"/>
</dbReference>
<keyword evidence="7" id="KW-1185">Reference proteome</keyword>
<dbReference type="Pfam" id="PF00550">
    <property type="entry name" value="PP-binding"/>
    <property type="match status" value="3"/>
</dbReference>
<dbReference type="InterPro" id="IPR042099">
    <property type="entry name" value="ANL_N_sf"/>
</dbReference>
<feature type="compositionally biased region" description="Basic and acidic residues" evidence="4">
    <location>
        <begin position="2500"/>
        <end position="2509"/>
    </location>
</feature>
<organism evidence="6 7">
    <name type="scientific">Polymorphospora rubra</name>
    <dbReference type="NCBI Taxonomy" id="338584"/>
    <lineage>
        <taxon>Bacteria</taxon>
        <taxon>Bacillati</taxon>
        <taxon>Actinomycetota</taxon>
        <taxon>Actinomycetes</taxon>
        <taxon>Micromonosporales</taxon>
        <taxon>Micromonosporaceae</taxon>
        <taxon>Polymorphospora</taxon>
    </lineage>
</organism>
<dbReference type="Proteomes" id="UP000680866">
    <property type="component" value="Chromosome"/>
</dbReference>
<dbReference type="FunFam" id="2.30.38.10:FF:000001">
    <property type="entry name" value="Non-ribosomal peptide synthetase PvdI"/>
    <property type="match status" value="1"/>
</dbReference>
<reference evidence="6" key="1">
    <citation type="submission" date="2020-08" db="EMBL/GenBank/DDBJ databases">
        <title>Whole genome shotgun sequence of Polymorphospora rubra NBRC 101157.</title>
        <authorList>
            <person name="Komaki H."/>
            <person name="Tamura T."/>
        </authorList>
    </citation>
    <scope>NUCLEOTIDE SEQUENCE</scope>
    <source>
        <strain evidence="6">NBRC 101157</strain>
    </source>
</reference>
<dbReference type="Gene3D" id="3.40.50.12780">
    <property type="entry name" value="N-terminal domain of ligase-like"/>
    <property type="match status" value="1"/>
</dbReference>
<dbReference type="Gene3D" id="3.40.50.980">
    <property type="match status" value="4"/>
</dbReference>
<dbReference type="InterPro" id="IPR000873">
    <property type="entry name" value="AMP-dep_synth/lig_dom"/>
</dbReference>
<dbReference type="SUPFAM" id="SSF52777">
    <property type="entry name" value="CoA-dependent acyltransferases"/>
    <property type="match status" value="4"/>
</dbReference>
<evidence type="ECO:0000259" key="5">
    <source>
        <dbReference type="SMART" id="SM00823"/>
    </source>
</evidence>
<dbReference type="EMBL" id="AP023359">
    <property type="protein sequence ID" value="BCJ69495.1"/>
    <property type="molecule type" value="Genomic_DNA"/>
</dbReference>
<dbReference type="NCBIfam" id="TIGR01733">
    <property type="entry name" value="AA-adenyl-dom"/>
    <property type="match status" value="2"/>
</dbReference>
<name>A0A810NDY4_9ACTN</name>
<dbReference type="Gene3D" id="3.40.50.1820">
    <property type="entry name" value="alpha/beta hydrolase"/>
    <property type="match status" value="2"/>
</dbReference>
<dbReference type="FunFam" id="3.40.50.980:FF:000001">
    <property type="entry name" value="Non-ribosomal peptide synthetase"/>
    <property type="match status" value="2"/>
</dbReference>
<evidence type="ECO:0000256" key="2">
    <source>
        <dbReference type="ARBA" id="ARBA00022450"/>
    </source>
</evidence>
<evidence type="ECO:0000313" key="7">
    <source>
        <dbReference type="Proteomes" id="UP000680866"/>
    </source>
</evidence>
<dbReference type="Pfam" id="PF00668">
    <property type="entry name" value="Condensation"/>
    <property type="match status" value="2"/>
</dbReference>
<keyword evidence="2" id="KW-0596">Phosphopantetheine</keyword>
<feature type="domain" description="Polyketide synthase-like phosphopantetheine-binding" evidence="5">
    <location>
        <begin position="335"/>
        <end position="404"/>
    </location>
</feature>
<protein>
    <recommendedName>
        <fullName evidence="5">Polyketide synthase-like phosphopantetheine-binding domain-containing protein</fullName>
    </recommendedName>
</protein>
<dbReference type="InterPro" id="IPR009081">
    <property type="entry name" value="PP-bd_ACP"/>
</dbReference>
<dbReference type="InterPro" id="IPR045851">
    <property type="entry name" value="AMP-bd_C_sf"/>
</dbReference>
<dbReference type="InterPro" id="IPR020806">
    <property type="entry name" value="PKS_PP-bd"/>
</dbReference>
<evidence type="ECO:0000256" key="4">
    <source>
        <dbReference type="SAM" id="MobiDB-lite"/>
    </source>
</evidence>
<dbReference type="CDD" id="cd05930">
    <property type="entry name" value="A_NRPS"/>
    <property type="match status" value="1"/>
</dbReference>
<dbReference type="FunFam" id="1.10.1200.10:FF:000016">
    <property type="entry name" value="Non-ribosomal peptide synthase"/>
    <property type="match status" value="3"/>
</dbReference>
<comment type="cofactor">
    <cofactor evidence="1">
        <name>pantetheine 4'-phosphate</name>
        <dbReference type="ChEBI" id="CHEBI:47942"/>
    </cofactor>
</comment>
<dbReference type="InterPro" id="IPR020845">
    <property type="entry name" value="AMP-binding_CS"/>
</dbReference>
<dbReference type="FunFam" id="3.40.50.12780:FF:000012">
    <property type="entry name" value="Non-ribosomal peptide synthetase"/>
    <property type="match status" value="1"/>
</dbReference>
<dbReference type="Pfam" id="PF13193">
    <property type="entry name" value="AMP-binding_C"/>
    <property type="match status" value="3"/>
</dbReference>
<dbReference type="InterPro" id="IPR023213">
    <property type="entry name" value="CAT-like_dom_sf"/>
</dbReference>
<dbReference type="GO" id="GO:0043041">
    <property type="term" value="P:amino acid activation for nonribosomal peptide biosynthetic process"/>
    <property type="evidence" value="ECO:0007669"/>
    <property type="project" value="TreeGrafter"/>
</dbReference>
<dbReference type="InterPro" id="IPR001242">
    <property type="entry name" value="Condensation_dom"/>
</dbReference>
<dbReference type="Gene3D" id="3.30.559.30">
    <property type="entry name" value="Nonribosomal peptide synthetase, condensation domain"/>
    <property type="match status" value="2"/>
</dbReference>